<keyword evidence="2 9" id="KW-0436">Ligase</keyword>
<dbReference type="GO" id="GO:0005739">
    <property type="term" value="C:mitochondrion"/>
    <property type="evidence" value="ECO:0007669"/>
    <property type="project" value="TreeGrafter"/>
</dbReference>
<dbReference type="Gene3D" id="1.10.240.10">
    <property type="entry name" value="Tyrosyl-Transfer RNA Synthetase"/>
    <property type="match status" value="1"/>
</dbReference>
<evidence type="ECO:0000256" key="4">
    <source>
        <dbReference type="ARBA" id="ARBA00022840"/>
    </source>
</evidence>
<accession>A0AAF0JFM2</accession>
<dbReference type="CDD" id="cd00805">
    <property type="entry name" value="TyrRS_core"/>
    <property type="match status" value="1"/>
</dbReference>
<keyword evidence="11" id="KW-1185">Reference proteome</keyword>
<reference evidence="10" key="1">
    <citation type="submission" date="2023-02" db="EMBL/GenBank/DDBJ databases">
        <title>Mating type loci evolution in Malassezia.</title>
        <authorList>
            <person name="Coelho M.A."/>
        </authorList>
    </citation>
    <scope>NUCLEOTIDE SEQUENCE</scope>
    <source>
        <strain evidence="10">CBS 14136</strain>
    </source>
</reference>
<dbReference type="SUPFAM" id="SSF52374">
    <property type="entry name" value="Nucleotidylyl transferase"/>
    <property type="match status" value="1"/>
</dbReference>
<evidence type="ECO:0000313" key="11">
    <source>
        <dbReference type="Proteomes" id="UP001214628"/>
    </source>
</evidence>
<keyword evidence="3 9" id="KW-0547">Nucleotide-binding</keyword>
<keyword evidence="4 9" id="KW-0067">ATP-binding</keyword>
<evidence type="ECO:0000256" key="8">
    <source>
        <dbReference type="ARBA" id="ARBA00048248"/>
    </source>
</evidence>
<evidence type="ECO:0000313" key="10">
    <source>
        <dbReference type="EMBL" id="WFD44878.1"/>
    </source>
</evidence>
<dbReference type="PANTHER" id="PTHR11766:SF0">
    <property type="entry name" value="TYROSINE--TRNA LIGASE, MITOCHONDRIAL"/>
    <property type="match status" value="1"/>
</dbReference>
<dbReference type="EMBL" id="CP118380">
    <property type="protein sequence ID" value="WFD44878.1"/>
    <property type="molecule type" value="Genomic_DNA"/>
</dbReference>
<evidence type="ECO:0000256" key="9">
    <source>
        <dbReference type="RuleBase" id="RU363036"/>
    </source>
</evidence>
<dbReference type="NCBIfam" id="TIGR00234">
    <property type="entry name" value="tyrS"/>
    <property type="match status" value="1"/>
</dbReference>
<dbReference type="InterPro" id="IPR001412">
    <property type="entry name" value="aa-tRNA-synth_I_CS"/>
</dbReference>
<dbReference type="Gene3D" id="3.40.50.620">
    <property type="entry name" value="HUPs"/>
    <property type="match status" value="1"/>
</dbReference>
<evidence type="ECO:0000256" key="3">
    <source>
        <dbReference type="ARBA" id="ARBA00022741"/>
    </source>
</evidence>
<evidence type="ECO:0000256" key="1">
    <source>
        <dbReference type="ARBA" id="ARBA00013160"/>
    </source>
</evidence>
<comment type="similarity">
    <text evidence="9">Belongs to the class-I aminoacyl-tRNA synthetase family.</text>
</comment>
<organism evidence="10 11">
    <name type="scientific">Malassezia psittaci</name>
    <dbReference type="NCBI Taxonomy" id="1821823"/>
    <lineage>
        <taxon>Eukaryota</taxon>
        <taxon>Fungi</taxon>
        <taxon>Dikarya</taxon>
        <taxon>Basidiomycota</taxon>
        <taxon>Ustilaginomycotina</taxon>
        <taxon>Malasseziomycetes</taxon>
        <taxon>Malasseziales</taxon>
        <taxon>Malasseziaceae</taxon>
        <taxon>Malassezia</taxon>
    </lineage>
</organism>
<dbReference type="GO" id="GO:0005829">
    <property type="term" value="C:cytosol"/>
    <property type="evidence" value="ECO:0007669"/>
    <property type="project" value="TreeGrafter"/>
</dbReference>
<dbReference type="AlphaFoldDB" id="A0AAF0JFM2"/>
<dbReference type="InterPro" id="IPR014729">
    <property type="entry name" value="Rossmann-like_a/b/a_fold"/>
</dbReference>
<protein>
    <recommendedName>
        <fullName evidence="1">tyrosine--tRNA ligase</fullName>
        <ecNumber evidence="1">6.1.1.1</ecNumber>
    </recommendedName>
    <alternativeName>
        <fullName evidence="7">Tyrosyl-tRNA synthetase</fullName>
    </alternativeName>
</protein>
<dbReference type="PANTHER" id="PTHR11766">
    <property type="entry name" value="TYROSYL-TRNA SYNTHETASE"/>
    <property type="match status" value="1"/>
</dbReference>
<dbReference type="PROSITE" id="PS00178">
    <property type="entry name" value="AA_TRNA_LIGASE_I"/>
    <property type="match status" value="1"/>
</dbReference>
<name>A0AAF0JFM2_9BASI</name>
<dbReference type="GO" id="GO:0005524">
    <property type="term" value="F:ATP binding"/>
    <property type="evidence" value="ECO:0007669"/>
    <property type="project" value="UniProtKB-KW"/>
</dbReference>
<evidence type="ECO:0000256" key="7">
    <source>
        <dbReference type="ARBA" id="ARBA00033323"/>
    </source>
</evidence>
<gene>
    <name evidence="10" type="primary">MSY1</name>
    <name evidence="10" type="ORF">MPSI1_003549</name>
</gene>
<comment type="catalytic activity">
    <reaction evidence="8">
        <text>tRNA(Tyr) + L-tyrosine + ATP = L-tyrosyl-tRNA(Tyr) + AMP + diphosphate + H(+)</text>
        <dbReference type="Rhea" id="RHEA:10220"/>
        <dbReference type="Rhea" id="RHEA-COMP:9706"/>
        <dbReference type="Rhea" id="RHEA-COMP:9707"/>
        <dbReference type="ChEBI" id="CHEBI:15378"/>
        <dbReference type="ChEBI" id="CHEBI:30616"/>
        <dbReference type="ChEBI" id="CHEBI:33019"/>
        <dbReference type="ChEBI" id="CHEBI:58315"/>
        <dbReference type="ChEBI" id="CHEBI:78442"/>
        <dbReference type="ChEBI" id="CHEBI:78536"/>
        <dbReference type="ChEBI" id="CHEBI:456215"/>
        <dbReference type="EC" id="6.1.1.1"/>
    </reaction>
</comment>
<sequence length="455" mass="50429">MLRSVAWRALKSTRRAQQRYVRFYSALETDQNPLQKLKSRDLVQAATSSALESHLATEKDGALVPRTIYAGVDPSAASMHVGNLLPLLALLHFSRYGHTGLVLVGGGTGAIGDPSGRSTERSALNSEQLKANVASIRAQMYQFFHNAAAYLNRRHGKNIELNPHTTDPNAEPTGERLFLSGLDIRLVNNTSWIQPVSIIEFLSNVGRHARVNDMLARDSVKSRMNVAEDGKETSEGLSFTEFTYQLLQAYDFSVLHREPYHCSVQIGGSDQMGNITAGIDLIRRQEASKGRSIKEDPAYGLTLPLLTTANGAKFGKSAGNAVWLSPEHLSDLDFYQYFLRTSDADVERFLRSLTLLPIKEIEDVMAVHDQQRSKKHAQEVLAAEMTELVRGEQAVFRAKVATKVLFGSRLEELCAEDVISTFQHDSRLQMMPRSILGTEILNLAAESQLTTSKSK</sequence>
<evidence type="ECO:0000256" key="6">
    <source>
        <dbReference type="ARBA" id="ARBA00023146"/>
    </source>
</evidence>
<dbReference type="GO" id="GO:0004831">
    <property type="term" value="F:tyrosine-tRNA ligase activity"/>
    <property type="evidence" value="ECO:0007669"/>
    <property type="project" value="UniProtKB-EC"/>
</dbReference>
<evidence type="ECO:0000256" key="2">
    <source>
        <dbReference type="ARBA" id="ARBA00022598"/>
    </source>
</evidence>
<keyword evidence="6 9" id="KW-0030">Aminoacyl-tRNA synthetase</keyword>
<proteinExistence type="inferred from homology"/>
<dbReference type="InterPro" id="IPR002307">
    <property type="entry name" value="Tyr-tRNA-ligase"/>
</dbReference>
<dbReference type="Proteomes" id="UP001214628">
    <property type="component" value="Chromosome 6"/>
</dbReference>
<dbReference type="InterPro" id="IPR002305">
    <property type="entry name" value="aa-tRNA-synth_Ic"/>
</dbReference>
<keyword evidence="5 9" id="KW-0648">Protein biosynthesis</keyword>
<dbReference type="GO" id="GO:0006437">
    <property type="term" value="P:tyrosyl-tRNA aminoacylation"/>
    <property type="evidence" value="ECO:0007669"/>
    <property type="project" value="InterPro"/>
</dbReference>
<dbReference type="Pfam" id="PF00579">
    <property type="entry name" value="tRNA-synt_1b"/>
    <property type="match status" value="1"/>
</dbReference>
<dbReference type="InterPro" id="IPR024088">
    <property type="entry name" value="Tyr-tRNA-ligase_bac-type"/>
</dbReference>
<dbReference type="EC" id="6.1.1.1" evidence="1"/>
<evidence type="ECO:0000256" key="5">
    <source>
        <dbReference type="ARBA" id="ARBA00022917"/>
    </source>
</evidence>
<dbReference type="FunFam" id="1.10.240.10:FF:000001">
    <property type="entry name" value="Tyrosine--tRNA ligase"/>
    <property type="match status" value="1"/>
</dbReference>